<reference evidence="1 2" key="1">
    <citation type="submission" date="2019-08" db="EMBL/GenBank/DDBJ databases">
        <authorList>
            <consortium name="NARMS: The National Antimicrobial Resistance Monitoring System"/>
        </authorList>
    </citation>
    <scope>NUCLEOTIDE SEQUENCE [LARGE SCALE GENOMIC DNA]</scope>
    <source>
        <strain evidence="1 2">19MD07CB01-EC</strain>
    </source>
</reference>
<proteinExistence type="predicted"/>
<accession>A0A1X1LLB8</accession>
<name>A0A1X1LLB8_ECOLX</name>
<evidence type="ECO:0000313" key="2">
    <source>
        <dbReference type="Proteomes" id="UP000531962"/>
    </source>
</evidence>
<dbReference type="Proteomes" id="UP000531962">
    <property type="component" value="Unassembled WGS sequence"/>
</dbReference>
<dbReference type="EMBL" id="AASKVF010000090">
    <property type="protein sequence ID" value="EFD6887797.1"/>
    <property type="molecule type" value="Genomic_DNA"/>
</dbReference>
<protein>
    <submittedName>
        <fullName evidence="1">Uncharacterized protein</fullName>
    </submittedName>
</protein>
<dbReference type="AlphaFoldDB" id="A0A1X1LLB8"/>
<evidence type="ECO:0000313" key="1">
    <source>
        <dbReference type="EMBL" id="EFD6887797.1"/>
    </source>
</evidence>
<sequence>MLWESSYPEIFLIPALSFSYLHGCQYIIIFTSNMDNFNLGLLLLLHLPFTFTLSLFTLVIVSTPSPSIIITVTHMMFG</sequence>
<organism evidence="1 2">
    <name type="scientific">Escherichia coli</name>
    <dbReference type="NCBI Taxonomy" id="562"/>
    <lineage>
        <taxon>Bacteria</taxon>
        <taxon>Pseudomonadati</taxon>
        <taxon>Pseudomonadota</taxon>
        <taxon>Gammaproteobacteria</taxon>
        <taxon>Enterobacterales</taxon>
        <taxon>Enterobacteriaceae</taxon>
        <taxon>Escherichia</taxon>
    </lineage>
</organism>
<gene>
    <name evidence="1" type="ORF">FZU14_27360</name>
</gene>
<comment type="caution">
    <text evidence="1">The sequence shown here is derived from an EMBL/GenBank/DDBJ whole genome shotgun (WGS) entry which is preliminary data.</text>
</comment>